<dbReference type="EMBL" id="MU128930">
    <property type="protein sequence ID" value="KAF9517643.1"/>
    <property type="molecule type" value="Genomic_DNA"/>
</dbReference>
<dbReference type="PANTHER" id="PTHR13500">
    <property type="entry name" value="NUCLEOLAR PRERIBOSOMAL-ASSOCIATED PROTEIN 1"/>
    <property type="match status" value="1"/>
</dbReference>
<evidence type="ECO:0000313" key="4">
    <source>
        <dbReference type="Proteomes" id="UP000886523"/>
    </source>
</evidence>
<protein>
    <recommendedName>
        <fullName evidence="2">URB1 N-terminal domain-containing protein</fullName>
    </recommendedName>
</protein>
<dbReference type="PANTHER" id="PTHR13500:SF0">
    <property type="entry name" value="NUCLEOLAR PRE-RIBOSOMAL-ASSOCIATED PROTEIN 1"/>
    <property type="match status" value="1"/>
</dbReference>
<keyword evidence="4" id="KW-1185">Reference proteome</keyword>
<organism evidence="3 4">
    <name type="scientific">Hydnum rufescens UP504</name>
    <dbReference type="NCBI Taxonomy" id="1448309"/>
    <lineage>
        <taxon>Eukaryota</taxon>
        <taxon>Fungi</taxon>
        <taxon>Dikarya</taxon>
        <taxon>Basidiomycota</taxon>
        <taxon>Agaricomycotina</taxon>
        <taxon>Agaricomycetes</taxon>
        <taxon>Cantharellales</taxon>
        <taxon>Hydnaceae</taxon>
        <taxon>Hydnum</taxon>
    </lineage>
</organism>
<name>A0A9P6E0C8_9AGAM</name>
<feature type="domain" description="URB1 N-terminal" evidence="2">
    <location>
        <begin position="13"/>
        <end position="80"/>
    </location>
</feature>
<evidence type="ECO:0000259" key="2">
    <source>
        <dbReference type="Pfam" id="PF11707"/>
    </source>
</evidence>
<feature type="region of interest" description="Disordered" evidence="1">
    <location>
        <begin position="1"/>
        <end position="20"/>
    </location>
</feature>
<dbReference type="GO" id="GO:0005730">
    <property type="term" value="C:nucleolus"/>
    <property type="evidence" value="ECO:0007669"/>
    <property type="project" value="TreeGrafter"/>
</dbReference>
<dbReference type="InterPro" id="IPR039844">
    <property type="entry name" value="URB1"/>
</dbReference>
<reference evidence="3" key="1">
    <citation type="journal article" date="2020" name="Nat. Commun.">
        <title>Large-scale genome sequencing of mycorrhizal fungi provides insights into the early evolution of symbiotic traits.</title>
        <authorList>
            <person name="Miyauchi S."/>
            <person name="Kiss E."/>
            <person name="Kuo A."/>
            <person name="Drula E."/>
            <person name="Kohler A."/>
            <person name="Sanchez-Garcia M."/>
            <person name="Morin E."/>
            <person name="Andreopoulos B."/>
            <person name="Barry K.W."/>
            <person name="Bonito G."/>
            <person name="Buee M."/>
            <person name="Carver A."/>
            <person name="Chen C."/>
            <person name="Cichocki N."/>
            <person name="Clum A."/>
            <person name="Culley D."/>
            <person name="Crous P.W."/>
            <person name="Fauchery L."/>
            <person name="Girlanda M."/>
            <person name="Hayes R.D."/>
            <person name="Keri Z."/>
            <person name="LaButti K."/>
            <person name="Lipzen A."/>
            <person name="Lombard V."/>
            <person name="Magnuson J."/>
            <person name="Maillard F."/>
            <person name="Murat C."/>
            <person name="Nolan M."/>
            <person name="Ohm R.A."/>
            <person name="Pangilinan J."/>
            <person name="Pereira M.F."/>
            <person name="Perotto S."/>
            <person name="Peter M."/>
            <person name="Pfister S."/>
            <person name="Riley R."/>
            <person name="Sitrit Y."/>
            <person name="Stielow J.B."/>
            <person name="Szollosi G."/>
            <person name="Zifcakova L."/>
            <person name="Stursova M."/>
            <person name="Spatafora J.W."/>
            <person name="Tedersoo L."/>
            <person name="Vaario L.M."/>
            <person name="Yamada A."/>
            <person name="Yan M."/>
            <person name="Wang P."/>
            <person name="Xu J."/>
            <person name="Bruns T."/>
            <person name="Baldrian P."/>
            <person name="Vilgalys R."/>
            <person name="Dunand C."/>
            <person name="Henrissat B."/>
            <person name="Grigoriev I.V."/>
            <person name="Hibbett D."/>
            <person name="Nagy L.G."/>
            <person name="Martin F.M."/>
        </authorList>
    </citation>
    <scope>NUCLEOTIDE SEQUENCE</scope>
    <source>
        <strain evidence="3">UP504</strain>
    </source>
</reference>
<comment type="caution">
    <text evidence="3">The sequence shown here is derived from an EMBL/GenBank/DDBJ whole genome shotgun (WGS) entry which is preliminary data.</text>
</comment>
<dbReference type="Proteomes" id="UP000886523">
    <property type="component" value="Unassembled WGS sequence"/>
</dbReference>
<dbReference type="GO" id="GO:0000463">
    <property type="term" value="P:maturation of LSU-rRNA from tricistronic rRNA transcript (SSU-rRNA, 5.8S rRNA, LSU-rRNA)"/>
    <property type="evidence" value="ECO:0007669"/>
    <property type="project" value="TreeGrafter"/>
</dbReference>
<dbReference type="Pfam" id="PF11707">
    <property type="entry name" value="Npa1"/>
    <property type="match status" value="1"/>
</dbReference>
<dbReference type="AlphaFoldDB" id="A0A9P6E0C8"/>
<dbReference type="GO" id="GO:0000466">
    <property type="term" value="P:maturation of 5.8S rRNA from tricistronic rRNA transcript (SSU-rRNA, 5.8S rRNA, LSU-rRNA)"/>
    <property type="evidence" value="ECO:0007669"/>
    <property type="project" value="TreeGrafter"/>
</dbReference>
<dbReference type="OrthoDB" id="72892at2759"/>
<gene>
    <name evidence="3" type="ORF">BS47DRAFT_469370</name>
</gene>
<sequence length="292" mass="32267">MVSSPGPEGNDEVSDSKSRSGRIHNVTLANFLKSLKVNEDPRQQELAIKILGACPEIIQGYWSVAGISLEPRLSSRWITNMAYFGAIISLPIPTYCFSTVLSKGSLSTPSYNPSPPPLNTIVENVIPSIFTKVFVTKGLQLNSEPLVRHCTSLALAKCLDKFESIRQAFTTVEAALEENEETGQWMRRRLELEKEVRRRVPDFQVVVALSQRNVSALASTSALAAATVVDQSQPGEATRNELLSEASLRLMWLYHRSLPSLAAEARFDPGKLLLSMTRQGQQHHSSRIICSC</sequence>
<evidence type="ECO:0000313" key="3">
    <source>
        <dbReference type="EMBL" id="KAF9517643.1"/>
    </source>
</evidence>
<accession>A0A9P6E0C8</accession>
<dbReference type="InterPro" id="IPR021714">
    <property type="entry name" value="URB1_N"/>
</dbReference>
<evidence type="ECO:0000256" key="1">
    <source>
        <dbReference type="SAM" id="MobiDB-lite"/>
    </source>
</evidence>
<proteinExistence type="predicted"/>